<keyword evidence="4" id="KW-1185">Reference proteome</keyword>
<evidence type="ECO:0000313" key="4">
    <source>
        <dbReference type="Proteomes" id="UP001047646"/>
    </source>
</evidence>
<dbReference type="EMBL" id="CP077073">
    <property type="protein sequence ID" value="QXH35517.1"/>
    <property type="molecule type" value="Genomic_DNA"/>
</dbReference>
<dbReference type="RefSeq" id="WP_217850978.1">
    <property type="nucleotide sequence ID" value="NZ_CP077073.1"/>
</dbReference>
<proteinExistence type="predicted"/>
<protein>
    <submittedName>
        <fullName evidence="3">Metallophosphoesterase</fullName>
    </submittedName>
</protein>
<dbReference type="InterPro" id="IPR004843">
    <property type="entry name" value="Calcineurin-like_PHP"/>
</dbReference>
<dbReference type="PANTHER" id="PTHR43143:SF1">
    <property type="entry name" value="SERINE_THREONINE-PROTEIN PHOSPHATASE CPPED1"/>
    <property type="match status" value="1"/>
</dbReference>
<accession>A0ABX8M9Y2</accession>
<keyword evidence="1" id="KW-0732">Signal</keyword>
<reference evidence="3" key="1">
    <citation type="journal article" date="2021" name="Microorganisms">
        <title>The Ever-Expanding Pseudomonas Genus: Description of 43 New Species and Partition of the Pseudomonas putida Group.</title>
        <authorList>
            <person name="Girard L."/>
            <person name="Lood C."/>
            <person name="Hofte M."/>
            <person name="Vandamme P."/>
            <person name="Rokni-Zadeh H."/>
            <person name="van Noort V."/>
            <person name="Lavigne R."/>
            <person name="De Mot R."/>
        </authorList>
    </citation>
    <scope>NUCLEOTIDE SEQUENCE</scope>
    <source>
        <strain evidence="3">COW39</strain>
    </source>
</reference>
<dbReference type="PANTHER" id="PTHR43143">
    <property type="entry name" value="METALLOPHOSPHOESTERASE, CALCINEURIN SUPERFAMILY"/>
    <property type="match status" value="1"/>
</dbReference>
<dbReference type="InterPro" id="IPR051918">
    <property type="entry name" value="STPP_CPPED1"/>
</dbReference>
<name>A0ABX8M9Y2_9PSED</name>
<gene>
    <name evidence="3" type="ORF">KSS95_01420</name>
</gene>
<feature type="chain" id="PRO_5047349281" evidence="1">
    <location>
        <begin position="29"/>
        <end position="362"/>
    </location>
</feature>
<organism evidence="3 4">
    <name type="scientific">Pseudomonas muyukensis</name>
    <dbReference type="NCBI Taxonomy" id="2842357"/>
    <lineage>
        <taxon>Bacteria</taxon>
        <taxon>Pseudomonadati</taxon>
        <taxon>Pseudomonadota</taxon>
        <taxon>Gammaproteobacteria</taxon>
        <taxon>Pseudomonadales</taxon>
        <taxon>Pseudomonadaceae</taxon>
        <taxon>Pseudomonas</taxon>
    </lineage>
</organism>
<evidence type="ECO:0000259" key="2">
    <source>
        <dbReference type="Pfam" id="PF00149"/>
    </source>
</evidence>
<sequence>MFPAIHIPKNGCLALALASLLAAGHANAAVQGCEDTRTDTYEDYYQPGWNQLVDYPQGRQKMIIASDPQAFRYMSQRFDEYLEETDSSGWHKTEPVYEAIARERAEPYHVPVVINGDITEYGHGGERSAVQKMFRKMAVGVGGPLMLPGLGNHDYDNNVNNCGNNGCARDAVCDQIAWVQAMGPVNAFDYRYENDTHEGSLSYSVTVGRVRIIQLNNEPTYERQWSTGGGWSFKPKRHFAINRSLDWLERQLEEAQAKGETVIVNMHMSEDWQDKSIRYHEFPKLLEKHGVAAVFTGHTHWNLGLHHDSFGRVPNFKTGALNAGTYLRLTFDWPAQQLLVDEVSMDGHFNKTHVVELKSAEA</sequence>
<evidence type="ECO:0000313" key="3">
    <source>
        <dbReference type="EMBL" id="QXH35517.1"/>
    </source>
</evidence>
<feature type="domain" description="Calcineurin-like phosphoesterase" evidence="2">
    <location>
        <begin position="66"/>
        <end position="301"/>
    </location>
</feature>
<feature type="signal peptide" evidence="1">
    <location>
        <begin position="1"/>
        <end position="28"/>
    </location>
</feature>
<evidence type="ECO:0000256" key="1">
    <source>
        <dbReference type="SAM" id="SignalP"/>
    </source>
</evidence>
<dbReference type="Pfam" id="PF00149">
    <property type="entry name" value="Metallophos"/>
    <property type="match status" value="1"/>
</dbReference>
<dbReference type="Proteomes" id="UP001047646">
    <property type="component" value="Chromosome"/>
</dbReference>